<keyword evidence="4" id="KW-0694">RNA-binding</keyword>
<comment type="similarity">
    <text evidence="5 7">Belongs to the PTH family.</text>
</comment>
<organism evidence="8 9">
    <name type="scientific">Basidiobolus ranarum</name>
    <dbReference type="NCBI Taxonomy" id="34480"/>
    <lineage>
        <taxon>Eukaryota</taxon>
        <taxon>Fungi</taxon>
        <taxon>Fungi incertae sedis</taxon>
        <taxon>Zoopagomycota</taxon>
        <taxon>Entomophthoromycotina</taxon>
        <taxon>Basidiobolomycetes</taxon>
        <taxon>Basidiobolales</taxon>
        <taxon>Basidiobolaceae</taxon>
        <taxon>Basidiobolus</taxon>
    </lineage>
</organism>
<keyword evidence="3 6" id="KW-0378">Hydrolase</keyword>
<proteinExistence type="inferred from homology"/>
<dbReference type="PANTHER" id="PTHR17224:SF1">
    <property type="entry name" value="PEPTIDYL-TRNA HYDROLASE"/>
    <property type="match status" value="1"/>
</dbReference>
<dbReference type="PANTHER" id="PTHR17224">
    <property type="entry name" value="PEPTIDYL-TRNA HYDROLASE"/>
    <property type="match status" value="1"/>
</dbReference>
<dbReference type="CDD" id="cd00462">
    <property type="entry name" value="PTH"/>
    <property type="match status" value="1"/>
</dbReference>
<dbReference type="EMBL" id="JASJQH010006887">
    <property type="protein sequence ID" value="KAK9728987.1"/>
    <property type="molecule type" value="Genomic_DNA"/>
</dbReference>
<name>A0ABR2WAW6_9FUNG</name>
<comment type="caution">
    <text evidence="8">The sequence shown here is derived from an EMBL/GenBank/DDBJ whole genome shotgun (WGS) entry which is preliminary data.</text>
</comment>
<dbReference type="SUPFAM" id="SSF53178">
    <property type="entry name" value="Peptidyl-tRNA hydrolase-like"/>
    <property type="match status" value="1"/>
</dbReference>
<dbReference type="PROSITE" id="PS01196">
    <property type="entry name" value="PEPT_TRNA_HYDROL_2"/>
    <property type="match status" value="1"/>
</dbReference>
<dbReference type="Gene3D" id="3.40.50.1470">
    <property type="entry name" value="Peptidyl-tRNA hydrolase"/>
    <property type="match status" value="1"/>
</dbReference>
<evidence type="ECO:0000256" key="4">
    <source>
        <dbReference type="ARBA" id="ARBA00022884"/>
    </source>
</evidence>
<evidence type="ECO:0000256" key="5">
    <source>
        <dbReference type="ARBA" id="ARBA00038063"/>
    </source>
</evidence>
<evidence type="ECO:0000313" key="8">
    <source>
        <dbReference type="EMBL" id="KAK9728987.1"/>
    </source>
</evidence>
<dbReference type="InterPro" id="IPR001328">
    <property type="entry name" value="Pept_tRNA_hydro"/>
</dbReference>
<dbReference type="Proteomes" id="UP001479436">
    <property type="component" value="Unassembled WGS sequence"/>
</dbReference>
<dbReference type="InterPro" id="IPR018171">
    <property type="entry name" value="Pept_tRNA_hydro_CS"/>
</dbReference>
<evidence type="ECO:0000256" key="3">
    <source>
        <dbReference type="ARBA" id="ARBA00022801"/>
    </source>
</evidence>
<keyword evidence="2" id="KW-0820">tRNA-binding</keyword>
<evidence type="ECO:0000256" key="6">
    <source>
        <dbReference type="RuleBase" id="RU000673"/>
    </source>
</evidence>
<evidence type="ECO:0000256" key="7">
    <source>
        <dbReference type="RuleBase" id="RU004320"/>
    </source>
</evidence>
<keyword evidence="9" id="KW-1185">Reference proteome</keyword>
<evidence type="ECO:0000256" key="1">
    <source>
        <dbReference type="ARBA" id="ARBA00013260"/>
    </source>
</evidence>
<dbReference type="PROSITE" id="PS01195">
    <property type="entry name" value="PEPT_TRNA_HYDROL_1"/>
    <property type="match status" value="1"/>
</dbReference>
<protein>
    <recommendedName>
        <fullName evidence="1 6">Peptidyl-tRNA hydrolase</fullName>
        <ecNumber evidence="1 6">3.1.1.29</ecNumber>
    </recommendedName>
</protein>
<evidence type="ECO:0000313" key="9">
    <source>
        <dbReference type="Proteomes" id="UP001479436"/>
    </source>
</evidence>
<dbReference type="Pfam" id="PF01195">
    <property type="entry name" value="Pept_tRNA_hydro"/>
    <property type="match status" value="1"/>
</dbReference>
<dbReference type="EC" id="3.1.1.29" evidence="1 6"/>
<comment type="catalytic activity">
    <reaction evidence="6">
        <text>an N-acyl-L-alpha-aminoacyl-tRNA + H2O = an N-acyl-L-amino acid + a tRNA + H(+)</text>
        <dbReference type="Rhea" id="RHEA:54448"/>
        <dbReference type="Rhea" id="RHEA-COMP:10123"/>
        <dbReference type="Rhea" id="RHEA-COMP:13883"/>
        <dbReference type="ChEBI" id="CHEBI:15377"/>
        <dbReference type="ChEBI" id="CHEBI:15378"/>
        <dbReference type="ChEBI" id="CHEBI:59874"/>
        <dbReference type="ChEBI" id="CHEBI:78442"/>
        <dbReference type="ChEBI" id="CHEBI:138191"/>
        <dbReference type="EC" id="3.1.1.29"/>
    </reaction>
</comment>
<gene>
    <name evidence="8" type="ORF">K7432_000625</name>
</gene>
<sequence>MSRKLLITGLGNQPFPDTRHNIGMMVVDHLAERLGLSWSIHKPWKAHVARMTWSQTSVFKSGKEKQELTENIELILLKPKVLMNLSGVSVAAAVRELNLPIANLLVLHDDMQRDLTKMSFKLSGSANGHNGIKSIINLLKTDEFQRLRIGIGRPPKDDRSPAIVSKFVLGKFRPGETDILESQVYPLCTEQISQKFNVNLDPSSPLISKASAV</sequence>
<accession>A0ABR2WAW6</accession>
<evidence type="ECO:0000256" key="2">
    <source>
        <dbReference type="ARBA" id="ARBA00022555"/>
    </source>
</evidence>
<dbReference type="InterPro" id="IPR036416">
    <property type="entry name" value="Pept_tRNA_hydro_sf"/>
</dbReference>
<dbReference type="NCBIfam" id="TIGR00447">
    <property type="entry name" value="pth"/>
    <property type="match status" value="1"/>
</dbReference>
<reference evidence="8 9" key="1">
    <citation type="submission" date="2023-04" db="EMBL/GenBank/DDBJ databases">
        <title>Genome of Basidiobolus ranarum AG-B5.</title>
        <authorList>
            <person name="Stajich J.E."/>
            <person name="Carter-House D."/>
            <person name="Gryganskyi A."/>
        </authorList>
    </citation>
    <scope>NUCLEOTIDE SEQUENCE [LARGE SCALE GENOMIC DNA]</scope>
    <source>
        <strain evidence="8 9">AG-B5</strain>
    </source>
</reference>